<organism evidence="1 2">
    <name type="scientific">Wuchereria bancrofti</name>
    <dbReference type="NCBI Taxonomy" id="6293"/>
    <lineage>
        <taxon>Eukaryota</taxon>
        <taxon>Metazoa</taxon>
        <taxon>Ecdysozoa</taxon>
        <taxon>Nematoda</taxon>
        <taxon>Chromadorea</taxon>
        <taxon>Rhabditida</taxon>
        <taxon>Spirurina</taxon>
        <taxon>Spiruromorpha</taxon>
        <taxon>Filarioidea</taxon>
        <taxon>Onchocercidae</taxon>
        <taxon>Wuchereria</taxon>
    </lineage>
</organism>
<reference evidence="1" key="1">
    <citation type="submission" date="2015-03" db="EMBL/GenBank/DDBJ databases">
        <title>Wuchereria bancrofti Genome Sequencing Papua New Guinea Strain.</title>
        <authorList>
            <person name="Small S.T."/>
            <person name="Serre D."/>
            <person name="Zimmerman P.A."/>
        </authorList>
    </citation>
    <scope>NUCLEOTIDE SEQUENCE [LARGE SCALE GENOMIC DNA]</scope>
    <source>
        <strain evidence="1">pt0022</strain>
    </source>
</reference>
<proteinExistence type="predicted"/>
<accession>A0AAF5Q1V5</accession>
<dbReference type="Proteomes" id="UP000093561">
    <property type="component" value="Unassembled WGS sequence"/>
</dbReference>
<sequence length="15" mass="1831">MKNKWLHLQINYSGV</sequence>
<reference evidence="1" key="2">
    <citation type="journal article" date="2016" name="Mol. Ecol.">
        <title>Population genomics of the filarial nematode parasite Wuchereria bancrofti from mosquitoes.</title>
        <authorList>
            <person name="Small S.T."/>
            <person name="Reimer L.J."/>
            <person name="Tisch D.J."/>
            <person name="King C.L."/>
            <person name="Christensen B.M."/>
            <person name="Siba P.M."/>
            <person name="Kazura J.W."/>
            <person name="Serre D."/>
            <person name="Zimmerman P.A."/>
        </authorList>
    </citation>
    <scope>NUCLEOTIDE SEQUENCE</scope>
    <source>
        <strain evidence="1">pt0022</strain>
    </source>
</reference>
<dbReference type="WBParaSite" id="mrna-Wban_08506">
    <property type="protein sequence ID" value="mrna-Wban_08506"/>
    <property type="gene ID" value="Wban_08506"/>
</dbReference>
<name>A0AAF5Q1V5_WUCBA</name>
<evidence type="ECO:0000313" key="2">
    <source>
        <dbReference type="WBParaSite" id="mrna-Wban_08506"/>
    </source>
</evidence>
<evidence type="ECO:0000313" key="1">
    <source>
        <dbReference type="Proteomes" id="UP000093561"/>
    </source>
</evidence>
<protein>
    <submittedName>
        <fullName evidence="2">Uncharacterized protein</fullName>
    </submittedName>
</protein>
<reference evidence="2" key="3">
    <citation type="submission" date="2024-02" db="UniProtKB">
        <authorList>
            <consortium name="WormBaseParasite"/>
        </authorList>
    </citation>
    <scope>IDENTIFICATION</scope>
    <source>
        <strain evidence="2">pt0022</strain>
    </source>
</reference>